<evidence type="ECO:0000259" key="1">
    <source>
        <dbReference type="Pfam" id="PF14214"/>
    </source>
</evidence>
<feature type="domain" description="Helitron helicase-like" evidence="1">
    <location>
        <begin position="247"/>
        <end position="346"/>
    </location>
</feature>
<sequence length="563" mass="65077">MCDVQSNIHKGSSAPDLLTEEYWDVGLPTYECEFCDAQLWFEECVKKTRSNKNPKFSLCCMQGKVQLPSAKKPPKFLEKLISRKDTRSNHFMKEIRRYNNISSRSEGEYDASLIMQISQMLDSCNPLVMQYRTVKERCRTSNKNNLRLKLIRKRNSDARTYNLPTALEVAAIIVGDFDMERGERDIIVENRSGVLQRIDELHPLYLPMQYPLLFPYGEDGYRVETLYRNGSILDRRKQPLHKGQVPSSSVGKRIILPSSFTGGERYSRENFQDAMTICVVTGFPDLFITFTCNPRWPELDKLFKELKCRPEDRPDLLACIFKIKLNKLRRDITKDMLFGNCRAAVKNYMIHGPCGASRISSPCMVNGKCSKHFPKRLMIELHLTWMGTLNTAVGRVAHINVEFCNQSWSIKYLFKYVSKGHDKVTAAVCNKDCSEIEEGTDEIKQYYDCRYISPYDDHIDDVVGIASLMQTKFLAWFEANRKYPTSRELTYAQVPTKFVFKHDSREWCVRKAGYAVGRLYYGPPSLGELHYLRVLLTFVKGPTSYEDIRTINGVFHPTFKDAC</sequence>
<keyword evidence="3" id="KW-1185">Reference proteome</keyword>
<proteinExistence type="predicted"/>
<dbReference type="Proteomes" id="UP000634136">
    <property type="component" value="Unassembled WGS sequence"/>
</dbReference>
<evidence type="ECO:0000313" key="2">
    <source>
        <dbReference type="EMBL" id="KAF7807456.1"/>
    </source>
</evidence>
<gene>
    <name evidence="2" type="ORF">G2W53_039617</name>
</gene>
<dbReference type="AlphaFoldDB" id="A0A834W6B0"/>
<reference evidence="2" key="1">
    <citation type="submission" date="2020-09" db="EMBL/GenBank/DDBJ databases">
        <title>Genome-Enabled Discovery of Anthraquinone Biosynthesis in Senna tora.</title>
        <authorList>
            <person name="Kang S.-H."/>
            <person name="Pandey R.P."/>
            <person name="Lee C.-M."/>
            <person name="Sim J.-S."/>
            <person name="Jeong J.-T."/>
            <person name="Choi B.-S."/>
            <person name="Jung M."/>
            <person name="Ginzburg D."/>
            <person name="Zhao K."/>
            <person name="Won S.Y."/>
            <person name="Oh T.-J."/>
            <person name="Yu Y."/>
            <person name="Kim N.-H."/>
            <person name="Lee O.R."/>
            <person name="Lee T.-H."/>
            <person name="Bashyal P."/>
            <person name="Kim T.-S."/>
            <person name="Lee W.-H."/>
            <person name="Kawkins C."/>
            <person name="Kim C.-K."/>
            <person name="Kim J.S."/>
            <person name="Ahn B.O."/>
            <person name="Rhee S.Y."/>
            <person name="Sohng J.K."/>
        </authorList>
    </citation>
    <scope>NUCLEOTIDE SEQUENCE</scope>
    <source>
        <tissue evidence="2">Leaf</tissue>
    </source>
</reference>
<dbReference type="PANTHER" id="PTHR45786">
    <property type="entry name" value="DNA BINDING PROTEIN-LIKE"/>
    <property type="match status" value="1"/>
</dbReference>
<dbReference type="EMBL" id="JAAIUW010000012">
    <property type="protein sequence ID" value="KAF7807456.1"/>
    <property type="molecule type" value="Genomic_DNA"/>
</dbReference>
<dbReference type="PANTHER" id="PTHR45786:SF66">
    <property type="entry name" value="HOOK MOTIF PROTEIN, PUTATIVE-RELATED"/>
    <property type="match status" value="1"/>
</dbReference>
<organism evidence="2 3">
    <name type="scientific">Senna tora</name>
    <dbReference type="NCBI Taxonomy" id="362788"/>
    <lineage>
        <taxon>Eukaryota</taxon>
        <taxon>Viridiplantae</taxon>
        <taxon>Streptophyta</taxon>
        <taxon>Embryophyta</taxon>
        <taxon>Tracheophyta</taxon>
        <taxon>Spermatophyta</taxon>
        <taxon>Magnoliopsida</taxon>
        <taxon>eudicotyledons</taxon>
        <taxon>Gunneridae</taxon>
        <taxon>Pentapetalae</taxon>
        <taxon>rosids</taxon>
        <taxon>fabids</taxon>
        <taxon>Fabales</taxon>
        <taxon>Fabaceae</taxon>
        <taxon>Caesalpinioideae</taxon>
        <taxon>Cassia clade</taxon>
        <taxon>Senna</taxon>
    </lineage>
</organism>
<protein>
    <recommendedName>
        <fullName evidence="1">Helitron helicase-like domain-containing protein</fullName>
    </recommendedName>
</protein>
<evidence type="ECO:0000313" key="3">
    <source>
        <dbReference type="Proteomes" id="UP000634136"/>
    </source>
</evidence>
<dbReference type="OrthoDB" id="1900198at2759"/>
<accession>A0A834W6B0</accession>
<dbReference type="Pfam" id="PF14214">
    <property type="entry name" value="Helitron_like_N"/>
    <property type="match status" value="1"/>
</dbReference>
<comment type="caution">
    <text evidence="2">The sequence shown here is derived from an EMBL/GenBank/DDBJ whole genome shotgun (WGS) entry which is preliminary data.</text>
</comment>
<name>A0A834W6B0_9FABA</name>
<dbReference type="InterPro" id="IPR025476">
    <property type="entry name" value="Helitron_helicase-like"/>
</dbReference>